<evidence type="ECO:0000313" key="3">
    <source>
        <dbReference type="Proteomes" id="UP000244915"/>
    </source>
</evidence>
<organism evidence="2 3">
    <name type="scientific">Alloyangia pacifica</name>
    <dbReference type="NCBI Taxonomy" id="311180"/>
    <lineage>
        <taxon>Bacteria</taxon>
        <taxon>Pseudomonadati</taxon>
        <taxon>Pseudomonadota</taxon>
        <taxon>Alphaproteobacteria</taxon>
        <taxon>Rhodobacterales</taxon>
        <taxon>Roseobacteraceae</taxon>
        <taxon>Alloyangia</taxon>
    </lineage>
</organism>
<dbReference type="SUPFAM" id="SSF54292">
    <property type="entry name" value="2Fe-2S ferredoxin-like"/>
    <property type="match status" value="1"/>
</dbReference>
<dbReference type="RefSeq" id="WP_108969691.1">
    <property type="nucleotide sequence ID" value="NZ_CP022190.1"/>
</dbReference>
<gene>
    <name evidence="2" type="ORF">CEW88_18825</name>
</gene>
<dbReference type="OrthoDB" id="573392at2"/>
<protein>
    <submittedName>
        <fullName evidence="2">Sarcosine oxidase subunit alpha</fullName>
    </submittedName>
</protein>
<dbReference type="Gene3D" id="3.10.20.440">
    <property type="entry name" value="2Fe-2S iron-sulphur cluster binding domain, sarcosine oxidase, alpha subunit, N-terminal domain"/>
    <property type="match status" value="1"/>
</dbReference>
<reference evidence="2 3" key="1">
    <citation type="submission" date="2017-06" db="EMBL/GenBank/DDBJ databases">
        <title>Yangia sp. YSBP01 complete genome sequence.</title>
        <authorList>
            <person name="Woo J.-H."/>
            <person name="Kim H.-S."/>
        </authorList>
    </citation>
    <scope>NUCLEOTIDE SEQUENCE [LARGE SCALE GENOMIC DNA]</scope>
    <source>
        <strain evidence="2 3">YSBP01</strain>
    </source>
</reference>
<dbReference type="EMBL" id="CP022190">
    <property type="protein sequence ID" value="AWI85738.1"/>
    <property type="molecule type" value="Genomic_DNA"/>
</dbReference>
<evidence type="ECO:0000313" key="2">
    <source>
        <dbReference type="EMBL" id="AWI85738.1"/>
    </source>
</evidence>
<dbReference type="InterPro" id="IPR036010">
    <property type="entry name" value="2Fe-2S_ferredoxin-like_sf"/>
</dbReference>
<dbReference type="InterPro" id="IPR042204">
    <property type="entry name" value="2Fe-2S-bd_N"/>
</dbReference>
<dbReference type="Pfam" id="PF13510">
    <property type="entry name" value="Fer2_4"/>
    <property type="match status" value="1"/>
</dbReference>
<name>A0A2U8HJ17_9RHOB</name>
<dbReference type="Proteomes" id="UP000244915">
    <property type="component" value="Chromosome 2"/>
</dbReference>
<dbReference type="AlphaFoldDB" id="A0A2U8HJ17"/>
<dbReference type="KEGG" id="ypac:CEW88_18825"/>
<proteinExistence type="predicted"/>
<accession>A0A2U8HJ17</accession>
<keyword evidence="1" id="KW-0560">Oxidoreductase</keyword>
<dbReference type="GO" id="GO:0051536">
    <property type="term" value="F:iron-sulfur cluster binding"/>
    <property type="evidence" value="ECO:0007669"/>
    <property type="project" value="InterPro"/>
</dbReference>
<sequence>MFRPLPDRPTGPTVTVFVEGQPVEARDGETAASVLLRHLGSARITPVSESPRAPFCMMGCCFDCLAEIDGKGSTQSCLVPVREGMTIARQMGARKVVG</sequence>
<dbReference type="GO" id="GO:0016491">
    <property type="term" value="F:oxidoreductase activity"/>
    <property type="evidence" value="ECO:0007669"/>
    <property type="project" value="UniProtKB-KW"/>
</dbReference>
<evidence type="ECO:0000256" key="1">
    <source>
        <dbReference type="ARBA" id="ARBA00023002"/>
    </source>
</evidence>